<dbReference type="Pfam" id="PF04107">
    <property type="entry name" value="GCS2"/>
    <property type="match status" value="1"/>
</dbReference>
<dbReference type="GeneID" id="74942081"/>
<dbReference type="PANTHER" id="PTHR36510:SF3">
    <property type="entry name" value="CONSERVED PROTEIN"/>
    <property type="match status" value="1"/>
</dbReference>
<dbReference type="InterPro" id="IPR014746">
    <property type="entry name" value="Gln_synth/guanido_kin_cat_dom"/>
</dbReference>
<sequence>MTDNPVDRLMASREISFDEFEAQVRAEGDFVIEHLEAGTFDNPQTTVGLEYEFYAVDETDGSIRRVHRSLLQFLGFEKELGLHNTELTSSVQPCNEAGLDAMAKELEAKLTATEEWTADHGIRLVSDGMWTIGPTDHSTRSYLLEATHEEGLVLAINVSNAVRYHGFASSARRIGGHIDVPGVTLEADNPGPVSLTTSIQPHFQLQRAADLPRYFGYALRIAGPMLALGVNSPLFPPDLYDDPDPRTVLQDGWMENRIPVYEDMMNPSDGPAKVRFPADVDRPRDAVDRIVEDRVLVPAAITAGERFDDEFVHFRHKHGSFWRWVRPVFDGSSKAAANARIEFRPLPGQPTLRDTTAFLAAFAGAMTGFPSTDHPVADLPWEQARENFYAAAREGMDGDVTYITAEGETTTDVAECLDDLLETATAGLVECGLSEDRAAEWVEPLRDRARRRRTPAAWKRSQVAARLEAGASITEAIHAAQREYLARQRETFFDGCFSEWPDVGVAAE</sequence>
<dbReference type="EMBL" id="CP104003">
    <property type="protein sequence ID" value="UWM55956.1"/>
    <property type="molecule type" value="Genomic_DNA"/>
</dbReference>
<dbReference type="GO" id="GO:0016879">
    <property type="term" value="F:ligase activity, forming carbon-nitrogen bonds"/>
    <property type="evidence" value="ECO:0007669"/>
    <property type="project" value="TreeGrafter"/>
</dbReference>
<dbReference type="Proteomes" id="UP001057580">
    <property type="component" value="Chromosome"/>
</dbReference>
<dbReference type="SUPFAM" id="SSF55931">
    <property type="entry name" value="Glutamine synthetase/guanido kinase"/>
    <property type="match status" value="1"/>
</dbReference>
<accession>A0A9E7R4X8</accession>
<organism evidence="1 2">
    <name type="scientific">Salinirubellus salinus</name>
    <dbReference type="NCBI Taxonomy" id="1364945"/>
    <lineage>
        <taxon>Archaea</taxon>
        <taxon>Methanobacteriati</taxon>
        <taxon>Methanobacteriota</taxon>
        <taxon>Stenosarchaea group</taxon>
        <taxon>Halobacteria</taxon>
        <taxon>Halobacteriales</taxon>
        <taxon>Natronomonadaceae</taxon>
        <taxon>Salinirubellus</taxon>
    </lineage>
</organism>
<dbReference type="InterPro" id="IPR006336">
    <property type="entry name" value="GCS2"/>
</dbReference>
<evidence type="ECO:0008006" key="3">
    <source>
        <dbReference type="Google" id="ProtNLM"/>
    </source>
</evidence>
<evidence type="ECO:0000313" key="1">
    <source>
        <dbReference type="EMBL" id="UWM55956.1"/>
    </source>
</evidence>
<dbReference type="PANTHER" id="PTHR36510">
    <property type="entry name" value="GLUTAMATE--CYSTEINE LIGASE 2-RELATED"/>
    <property type="match status" value="1"/>
</dbReference>
<dbReference type="RefSeq" id="WP_260595076.1">
    <property type="nucleotide sequence ID" value="NZ_CP104003.1"/>
</dbReference>
<dbReference type="Gene3D" id="3.30.590.20">
    <property type="match status" value="1"/>
</dbReference>
<gene>
    <name evidence="1" type="ORF">N0B31_06625</name>
</gene>
<keyword evidence="2" id="KW-1185">Reference proteome</keyword>
<dbReference type="InterPro" id="IPR050141">
    <property type="entry name" value="GCL_type2/YbdK_subfam"/>
</dbReference>
<reference evidence="1" key="1">
    <citation type="submission" date="2022-09" db="EMBL/GenBank/DDBJ databases">
        <title>Diverse halophilic archaea isolated from saline environments.</title>
        <authorList>
            <person name="Cui H.-L."/>
        </authorList>
    </citation>
    <scope>NUCLEOTIDE SEQUENCE</scope>
    <source>
        <strain evidence="1">ZS-35-S2</strain>
    </source>
</reference>
<dbReference type="AlphaFoldDB" id="A0A9E7R4X8"/>
<evidence type="ECO:0000313" key="2">
    <source>
        <dbReference type="Proteomes" id="UP001057580"/>
    </source>
</evidence>
<name>A0A9E7R4X8_9EURY</name>
<protein>
    <recommendedName>
        <fullName evidence="3">Glutamate--cysteine ligase</fullName>
    </recommendedName>
</protein>
<proteinExistence type="predicted"/>
<dbReference type="KEGG" id="ssai:N0B31_06625"/>